<dbReference type="GO" id="GO:0003989">
    <property type="term" value="F:acetyl-CoA carboxylase activity"/>
    <property type="evidence" value="ECO:0007669"/>
    <property type="project" value="InterPro"/>
</dbReference>
<dbReference type="RefSeq" id="WP_008379804.1">
    <property type="nucleotide sequence ID" value="NZ_BAOP01000020.1"/>
</dbReference>
<dbReference type="EMBL" id="BAOP01000020">
    <property type="protein sequence ID" value="GAC80653.1"/>
    <property type="molecule type" value="Genomic_DNA"/>
</dbReference>
<evidence type="ECO:0008006" key="4">
    <source>
        <dbReference type="Google" id="ProtNLM"/>
    </source>
</evidence>
<comment type="caution">
    <text evidence="2">The sequence shown here is derived from an EMBL/GenBank/DDBJ whole genome shotgun (WGS) entry which is preliminary data.</text>
</comment>
<dbReference type="STRING" id="410332.SAMN04488550_1529"/>
<feature type="compositionally biased region" description="Basic and acidic residues" evidence="1">
    <location>
        <begin position="48"/>
        <end position="62"/>
    </location>
</feature>
<gene>
    <name evidence="2" type="ORF">GM1_020_00170</name>
</gene>
<evidence type="ECO:0000256" key="1">
    <source>
        <dbReference type="SAM" id="MobiDB-lite"/>
    </source>
</evidence>
<keyword evidence="3" id="KW-1185">Reference proteome</keyword>
<sequence length="75" mass="7875">MTADQQPADATEAKPFLTVVSGNPSDEDVAVLVSVLSAAGGGDSDSGQEIRNDWGRPTDMHRPAWGMPTSFTNRG</sequence>
<accession>M3VBQ1</accession>
<organism evidence="2 3">
    <name type="scientific">Gordonia malaquae NBRC 108250</name>
    <dbReference type="NCBI Taxonomy" id="1223542"/>
    <lineage>
        <taxon>Bacteria</taxon>
        <taxon>Bacillati</taxon>
        <taxon>Actinomycetota</taxon>
        <taxon>Actinomycetes</taxon>
        <taxon>Mycobacteriales</taxon>
        <taxon>Gordoniaceae</taxon>
        <taxon>Gordonia</taxon>
    </lineage>
</organism>
<evidence type="ECO:0000313" key="3">
    <source>
        <dbReference type="Proteomes" id="UP000035009"/>
    </source>
</evidence>
<dbReference type="AlphaFoldDB" id="M3VBQ1"/>
<feature type="region of interest" description="Disordered" evidence="1">
    <location>
        <begin position="38"/>
        <end position="75"/>
    </location>
</feature>
<dbReference type="eggNOG" id="ENOG5033HAR">
    <property type="taxonomic scope" value="Bacteria"/>
</dbReference>
<name>M3VBQ1_GORML</name>
<dbReference type="InterPro" id="IPR032716">
    <property type="entry name" value="ACC_epsilon"/>
</dbReference>
<proteinExistence type="predicted"/>
<dbReference type="Proteomes" id="UP000035009">
    <property type="component" value="Unassembled WGS sequence"/>
</dbReference>
<reference evidence="2 3" key="1">
    <citation type="submission" date="2013-02" db="EMBL/GenBank/DDBJ databases">
        <title>Whole genome shotgun sequence of Gordonia malaquae NBRC 108250.</title>
        <authorList>
            <person name="Yoshida I."/>
            <person name="Hosoyama A."/>
            <person name="Tsuchikane K."/>
            <person name="Ando Y."/>
            <person name="Baba S."/>
            <person name="Ohji S."/>
            <person name="Hamada M."/>
            <person name="Tamura T."/>
            <person name="Yamazoe A."/>
            <person name="Yamazaki S."/>
            <person name="Fujita N."/>
        </authorList>
    </citation>
    <scope>NUCLEOTIDE SEQUENCE [LARGE SCALE GENOMIC DNA]</scope>
    <source>
        <strain evidence="2 3">NBRC 108250</strain>
    </source>
</reference>
<dbReference type="GO" id="GO:0004658">
    <property type="term" value="F:propionyl-CoA carboxylase activity"/>
    <property type="evidence" value="ECO:0007669"/>
    <property type="project" value="InterPro"/>
</dbReference>
<evidence type="ECO:0000313" key="2">
    <source>
        <dbReference type="EMBL" id="GAC80653.1"/>
    </source>
</evidence>
<protein>
    <recommendedName>
        <fullName evidence="4">Acyl-CoA carboxylase subunit epsilon</fullName>
    </recommendedName>
</protein>
<dbReference type="Pfam" id="PF13822">
    <property type="entry name" value="ACC_epsilon"/>
    <property type="match status" value="1"/>
</dbReference>